<evidence type="ECO:0000256" key="2">
    <source>
        <dbReference type="ARBA" id="ARBA00022525"/>
    </source>
</evidence>
<evidence type="ECO:0000256" key="4">
    <source>
        <dbReference type="SAM" id="MobiDB-lite"/>
    </source>
</evidence>
<protein>
    <submittedName>
        <fullName evidence="8">SpaA isopeptide-forming pilin-related protein</fullName>
    </submittedName>
</protein>
<keyword evidence="9" id="KW-1185">Reference proteome</keyword>
<dbReference type="InterPro" id="IPR013783">
    <property type="entry name" value="Ig-like_fold"/>
</dbReference>
<feature type="transmembrane region" description="Helical" evidence="5">
    <location>
        <begin position="1271"/>
        <end position="1291"/>
    </location>
</feature>
<dbReference type="Pfam" id="PF17802">
    <property type="entry name" value="SpaA"/>
    <property type="match status" value="2"/>
</dbReference>
<dbReference type="EMBL" id="JAOQKE010000009">
    <property type="protein sequence ID" value="MCU6725426.1"/>
    <property type="molecule type" value="Genomic_DNA"/>
</dbReference>
<feature type="domain" description="Streptococcal pilin isopeptide linkage" evidence="6">
    <location>
        <begin position="504"/>
        <end position="637"/>
    </location>
</feature>
<dbReference type="InterPro" id="IPR038174">
    <property type="entry name" value="Strep_pil_link_sf"/>
</dbReference>
<dbReference type="SUPFAM" id="SSF49478">
    <property type="entry name" value="Cna protein B-type domain"/>
    <property type="match status" value="1"/>
</dbReference>
<feature type="domain" description="Streptococcal pilin isopeptide linkage" evidence="6">
    <location>
        <begin position="382"/>
        <end position="495"/>
    </location>
</feature>
<feature type="domain" description="Streptococcal pilin isopeptide linkage" evidence="6">
    <location>
        <begin position="241"/>
        <end position="334"/>
    </location>
</feature>
<dbReference type="NCBIfam" id="TIGR03063">
    <property type="entry name" value="srtB_target"/>
    <property type="match status" value="1"/>
</dbReference>
<dbReference type="NCBIfam" id="TIGR03786">
    <property type="entry name" value="strep_pil_rpt"/>
    <property type="match status" value="4"/>
</dbReference>
<keyword evidence="5" id="KW-0812">Transmembrane</keyword>
<evidence type="ECO:0000256" key="5">
    <source>
        <dbReference type="SAM" id="Phobius"/>
    </source>
</evidence>
<dbReference type="Pfam" id="PF12892">
    <property type="entry name" value="FctA"/>
    <property type="match status" value="6"/>
</dbReference>
<dbReference type="InterPro" id="IPR041033">
    <property type="entry name" value="SpaA_PFL_dom_1"/>
</dbReference>
<dbReference type="InterPro" id="IPR022464">
    <property type="entry name" value="Strep_pil_isopept_link"/>
</dbReference>
<evidence type="ECO:0000313" key="9">
    <source>
        <dbReference type="Proteomes" id="UP001652338"/>
    </source>
</evidence>
<evidence type="ECO:0000259" key="7">
    <source>
        <dbReference type="Pfam" id="PF17802"/>
    </source>
</evidence>
<keyword evidence="5" id="KW-0472">Membrane</keyword>
<dbReference type="Proteomes" id="UP001652338">
    <property type="component" value="Unassembled WGS sequence"/>
</dbReference>
<organism evidence="8 9">
    <name type="scientific">Muricoprocola aceti</name>
    <dbReference type="NCBI Taxonomy" id="2981772"/>
    <lineage>
        <taxon>Bacteria</taxon>
        <taxon>Bacillati</taxon>
        <taxon>Bacillota</taxon>
        <taxon>Clostridia</taxon>
        <taxon>Lachnospirales</taxon>
        <taxon>Lachnospiraceae</taxon>
        <taxon>Muricoprocola</taxon>
    </lineage>
</organism>
<feature type="domain" description="Streptococcal pilin isopeptide linkage" evidence="6">
    <location>
        <begin position="646"/>
        <end position="748"/>
    </location>
</feature>
<evidence type="ECO:0000256" key="1">
    <source>
        <dbReference type="ARBA" id="ARBA00007257"/>
    </source>
</evidence>
<feature type="compositionally biased region" description="Basic and acidic residues" evidence="4">
    <location>
        <begin position="1248"/>
        <end position="1257"/>
    </location>
</feature>
<comment type="similarity">
    <text evidence="1">Belongs to the serine-aspartate repeat-containing protein (SDr) family.</text>
</comment>
<keyword evidence="3" id="KW-0732">Signal</keyword>
<sequence length="1297" mass="141286">MSYSKNGTYYYKITETGTSEEYILDSTSYVVKVEVTSETAMEGSTRVTRYSSRASYYKGSGVEDCTEANKVESVEGITFNNTTIGEEEVPASESFTAVKKVDGETPSGNQTFTFKLEQIGDVPEGSKKLEEKATENHGETVDFGSISYSKNGTYYYKISETGTSEKYILDGTSYVVKVEVTSETALEGSTRVTRYSSRASYYKGSSVEDCTEANKVAGVAGITFNNTTIGESEVPTSERFTAVKKVDGETPSENQTFTFKLEQIGDVPEGSKKLEEKATENHGETVDFGSISYSKNGTYYYKISETGTSDKYILDGTSYVVKVEVTSETALEGSTRITRYSSRASYYKGSSVEDCTEANKVAGVGGIAFNNITYTATGELELEATKVLTGKELTSEEFSFELKNKEGTVLQTKKNDAFGNVKFDKIAYTLDDVGEHVYTVSEGIPEDTNGIMYDNNVYTVEVVVSDNGDGTLQIDKTIKDSDEEKRADITFTNTYYEKGSANLRATKDFSGTTWKDETFQFVLTAGKAEGSEAASPMPEGTVDGSKTVTVTKDSKTAEFGTIVYVNNGTYNYQIHEVNDEQAGITYDGIVWNVRVIVSNGQNGVKNVAIQYKKSTDETYTQWNDANDAFAVTFHNTYVEKGTARIQVAKEFNADEYPTGDDAFTFTLKAAQNEEGTTESPLPKQTTIKVTDANAVSFGDITFDTNGTYNYTVEENAGMLPNVIYDKTVYDVQIKVEDGGKADGVKKITVMSKKQADKEYAPLDGTVFTAAFSNTRYAVNVKKTDLTGVNEVKGATITVYKASDINEDGTVKENAEKITAFESNGGANDISEKLIRGEAYVLVETSAPEGYAFTNNIPFTLNEDGTVTVDKELQAEDGTILVKDALIGEQKVPLSATKTLTGAALTGDDFSFTLEEVKEDGTTELLQTKTNDAAGKVAFDDLTYDYKAEGKTFTYVVKETDTQKTGITYSKEAYTVKVVISKADTEGKMTAEVSYTDADGKAADAMNFTNTFAGSVSLVKVGPQQQKLAGAKFMLYQQQPSTDYKAYAETEYVTDVNGNIKVDGLPEGNYYFVETTAPDGYVIKMNDDGTAKQYPFTIQAGKAEATVGVDIDLGLIENDTITPGEGGDIDLGSVTIEKSVLNAAGKTITADGTTFYAGVFSKNQDGTYTLVKSATLEQNGKVTIKDLTVGTYYLFETTKQGDRINEADFAFEITGNGQEFQIKSDENTDVKLVNKEKETVESEEETEKESEVETETKTKKTTTVKTGDTTPIALYVGLLAAAAVLIALIVFLRKRKNK</sequence>
<dbReference type="Gene3D" id="2.60.40.10">
    <property type="entry name" value="Immunoglobulins"/>
    <property type="match status" value="3"/>
</dbReference>
<feature type="domain" description="SpaA-like prealbumin fold" evidence="7">
    <location>
        <begin position="778"/>
        <end position="869"/>
    </location>
</feature>
<feature type="domain" description="Streptococcal pilin isopeptide linkage" evidence="6">
    <location>
        <begin position="96"/>
        <end position="191"/>
    </location>
</feature>
<comment type="caution">
    <text evidence="8">The sequence shown here is derived from an EMBL/GenBank/DDBJ whole genome shotgun (WGS) entry which is preliminary data.</text>
</comment>
<keyword evidence="5" id="KW-1133">Transmembrane helix</keyword>
<evidence type="ECO:0000313" key="8">
    <source>
        <dbReference type="EMBL" id="MCU6725426.1"/>
    </source>
</evidence>
<name>A0ABT2SLQ8_9FIRM</name>
<evidence type="ECO:0000256" key="3">
    <source>
        <dbReference type="ARBA" id="ARBA00022729"/>
    </source>
</evidence>
<reference evidence="8 9" key="1">
    <citation type="journal article" date="2021" name="ISME Commun">
        <title>Automated analysis of genomic sequences facilitates high-throughput and comprehensive description of bacteria.</title>
        <authorList>
            <person name="Hitch T.C.A."/>
        </authorList>
    </citation>
    <scope>NUCLEOTIDE SEQUENCE [LARGE SCALE GENOMIC DNA]</scope>
    <source>
        <strain evidence="8 9">Sanger_29</strain>
    </source>
</reference>
<dbReference type="RefSeq" id="WP_262654745.1">
    <property type="nucleotide sequence ID" value="NZ_JAOQKE010000009.1"/>
</dbReference>
<dbReference type="PANTHER" id="PTHR36108">
    <property type="entry name" value="COLOSSIN-B-RELATED"/>
    <property type="match status" value="1"/>
</dbReference>
<feature type="domain" description="SpaA-like prealbumin fold" evidence="7">
    <location>
        <begin position="1013"/>
        <end position="1084"/>
    </location>
</feature>
<evidence type="ECO:0000259" key="6">
    <source>
        <dbReference type="Pfam" id="PF12892"/>
    </source>
</evidence>
<feature type="domain" description="Streptococcal pilin isopeptide linkage" evidence="6">
    <location>
        <begin position="894"/>
        <end position="1011"/>
    </location>
</feature>
<gene>
    <name evidence="8" type="ORF">OCV47_08700</name>
</gene>
<feature type="region of interest" description="Disordered" evidence="4">
    <location>
        <begin position="1235"/>
        <end position="1263"/>
    </location>
</feature>
<dbReference type="InterPro" id="IPR017502">
    <property type="entry name" value="Sortase_SrtB_target"/>
</dbReference>
<proteinExistence type="inferred from homology"/>
<dbReference type="PANTHER" id="PTHR36108:SF13">
    <property type="entry name" value="COLOSSIN-B-RELATED"/>
    <property type="match status" value="1"/>
</dbReference>
<dbReference type="NCBIfam" id="TIGR01167">
    <property type="entry name" value="LPXTG_anchor"/>
    <property type="match status" value="1"/>
</dbReference>
<keyword evidence="2" id="KW-0964">Secreted</keyword>
<accession>A0ABT2SLQ8</accession>
<dbReference type="Gene3D" id="2.60.40.3050">
    <property type="match status" value="7"/>
</dbReference>